<reference evidence="1 2" key="1">
    <citation type="submission" date="2019-06" db="EMBL/GenBank/DDBJ databases">
        <title>A chromosomal-level reference genome of Carpinus fangiana (Coryloideae, Betulaceae).</title>
        <authorList>
            <person name="Yang X."/>
            <person name="Wang Z."/>
            <person name="Zhang L."/>
            <person name="Hao G."/>
            <person name="Liu J."/>
            <person name="Yang Y."/>
        </authorList>
    </citation>
    <scope>NUCLEOTIDE SEQUENCE [LARGE SCALE GENOMIC DNA]</scope>
    <source>
        <strain evidence="1">Cfa_2016G</strain>
        <tissue evidence="1">Leaf</tissue>
    </source>
</reference>
<dbReference type="Proteomes" id="UP000327013">
    <property type="component" value="Chromosome 1"/>
</dbReference>
<dbReference type="AlphaFoldDB" id="A0A5N6QFK0"/>
<sequence>MARFFGISSFLEQPSLTEDGPETFVSPCHLRSPRAKENVVAMGPASGSHSPPQHFRNQQALLKNLINEWASTTSMTKIGHSILW</sequence>
<organism evidence="1 2">
    <name type="scientific">Carpinus fangiana</name>
    <dbReference type="NCBI Taxonomy" id="176857"/>
    <lineage>
        <taxon>Eukaryota</taxon>
        <taxon>Viridiplantae</taxon>
        <taxon>Streptophyta</taxon>
        <taxon>Embryophyta</taxon>
        <taxon>Tracheophyta</taxon>
        <taxon>Spermatophyta</taxon>
        <taxon>Magnoliopsida</taxon>
        <taxon>eudicotyledons</taxon>
        <taxon>Gunneridae</taxon>
        <taxon>Pentapetalae</taxon>
        <taxon>rosids</taxon>
        <taxon>fabids</taxon>
        <taxon>Fagales</taxon>
        <taxon>Betulaceae</taxon>
        <taxon>Carpinus</taxon>
    </lineage>
</organism>
<accession>A0A5N6QFK0</accession>
<protein>
    <submittedName>
        <fullName evidence="1">Uncharacterized protein</fullName>
    </submittedName>
</protein>
<gene>
    <name evidence="1" type="ORF">FH972_001889</name>
</gene>
<evidence type="ECO:0000313" key="1">
    <source>
        <dbReference type="EMBL" id="KAE7997241.1"/>
    </source>
</evidence>
<evidence type="ECO:0000313" key="2">
    <source>
        <dbReference type="Proteomes" id="UP000327013"/>
    </source>
</evidence>
<name>A0A5N6QFK0_9ROSI</name>
<keyword evidence="2" id="KW-1185">Reference proteome</keyword>
<dbReference type="EMBL" id="CM017321">
    <property type="protein sequence ID" value="KAE7997241.1"/>
    <property type="molecule type" value="Genomic_DNA"/>
</dbReference>
<proteinExistence type="predicted"/>